<dbReference type="Proteomes" id="UP000189670">
    <property type="component" value="Unassembled WGS sequence"/>
</dbReference>
<evidence type="ECO:0000313" key="2">
    <source>
        <dbReference type="EMBL" id="ETR70811.1"/>
    </source>
</evidence>
<keyword evidence="1" id="KW-0732">Signal</keyword>
<evidence type="ECO:0000256" key="1">
    <source>
        <dbReference type="SAM" id="SignalP"/>
    </source>
</evidence>
<dbReference type="EMBL" id="ATBP01000366">
    <property type="protein sequence ID" value="ETR70811.1"/>
    <property type="molecule type" value="Genomic_DNA"/>
</dbReference>
<comment type="caution">
    <text evidence="2">The sequence shown here is derived from an EMBL/GenBank/DDBJ whole genome shotgun (WGS) entry which is preliminary data.</text>
</comment>
<accession>A0A1V1P7J5</accession>
<reference evidence="3" key="1">
    <citation type="submission" date="2012-11" db="EMBL/GenBank/DDBJ databases">
        <authorList>
            <person name="Lucero-Rivera Y.E."/>
            <person name="Tovar-Ramirez D."/>
        </authorList>
    </citation>
    <scope>NUCLEOTIDE SEQUENCE [LARGE SCALE GENOMIC DNA]</scope>
    <source>
        <strain evidence="3">Araruama</strain>
    </source>
</reference>
<evidence type="ECO:0000313" key="3">
    <source>
        <dbReference type="Proteomes" id="UP000189670"/>
    </source>
</evidence>
<name>A0A1V1P7J5_9BACT</name>
<protein>
    <submittedName>
        <fullName evidence="2">Uncharacterized protein</fullName>
    </submittedName>
</protein>
<feature type="chain" id="PRO_5010714782" evidence="1">
    <location>
        <begin position="22"/>
        <end position="380"/>
    </location>
</feature>
<sequence>MRIKNIILLFVLVLIATSAHSDISEQMFFRSTLLDTNKSAVIDGMYTVTFSIWNGDNDSCQKLWEEQHAVEVKDGIYSVSLGSVVLFNDPNSDGDQTDALSFSIPYFLGIKIENNDYMTINGKFPALSAAAYAFRAKTSSGKMIKDINADYTVSEDDDMLFVYENVLITLPSAKKIKGRILTIKNLDSQNSVSMTTINQETIDQIHYDITANAEPFTLTADKNEITLISDGKNWITSGFINLQNYYPISEIDRQMSDKVDVSNVYVKESIDEKLLNKADVSSLNLKADISDVYTKNKIDRLMAEAVDITAVFLKADKVDVYTKSQLYTKDEIDTQISDKASNASVELKADKTEVYFTNQLYTKTEIDTFFQTKQVILLLL</sequence>
<dbReference type="AlphaFoldDB" id="A0A1V1P7J5"/>
<feature type="signal peptide" evidence="1">
    <location>
        <begin position="1"/>
        <end position="21"/>
    </location>
</feature>
<gene>
    <name evidence="2" type="ORF">OMM_02966</name>
</gene>
<organism evidence="2 3">
    <name type="scientific">Candidatus Magnetoglobus multicellularis str. Araruama</name>
    <dbReference type="NCBI Taxonomy" id="890399"/>
    <lineage>
        <taxon>Bacteria</taxon>
        <taxon>Pseudomonadati</taxon>
        <taxon>Thermodesulfobacteriota</taxon>
        <taxon>Desulfobacteria</taxon>
        <taxon>Desulfobacterales</taxon>
        <taxon>Desulfobacteraceae</taxon>
        <taxon>Candidatus Magnetoglobus</taxon>
    </lineage>
</organism>
<proteinExistence type="predicted"/>